<comment type="caution">
    <text evidence="1">The sequence shown here is derived from an EMBL/GenBank/DDBJ whole genome shotgun (WGS) entry which is preliminary data.</text>
</comment>
<evidence type="ECO:0000313" key="1">
    <source>
        <dbReference type="EMBL" id="KKK70807.1"/>
    </source>
</evidence>
<dbReference type="InterPro" id="IPR036388">
    <property type="entry name" value="WH-like_DNA-bd_sf"/>
</dbReference>
<accession>A0A0F8XP24</accession>
<dbReference type="Pfam" id="PF13412">
    <property type="entry name" value="HTH_24"/>
    <property type="match status" value="1"/>
</dbReference>
<name>A0A0F8XP24_9ZZZZ</name>
<sequence>PSQRRRIYDLLMREGPMTNRMIGKVLNMELGSVSARVNALIESRLLMESHYDPCLISGKRVRWVAVISPQQMEMRI</sequence>
<organism evidence="1">
    <name type="scientific">marine sediment metagenome</name>
    <dbReference type="NCBI Taxonomy" id="412755"/>
    <lineage>
        <taxon>unclassified sequences</taxon>
        <taxon>metagenomes</taxon>
        <taxon>ecological metagenomes</taxon>
    </lineage>
</organism>
<feature type="non-terminal residue" evidence="1">
    <location>
        <position position="1"/>
    </location>
</feature>
<dbReference type="SUPFAM" id="SSF46785">
    <property type="entry name" value="Winged helix' DNA-binding domain"/>
    <property type="match status" value="1"/>
</dbReference>
<evidence type="ECO:0008006" key="2">
    <source>
        <dbReference type="Google" id="ProtNLM"/>
    </source>
</evidence>
<reference evidence="1" key="1">
    <citation type="journal article" date="2015" name="Nature">
        <title>Complex archaea that bridge the gap between prokaryotes and eukaryotes.</title>
        <authorList>
            <person name="Spang A."/>
            <person name="Saw J.H."/>
            <person name="Jorgensen S.L."/>
            <person name="Zaremba-Niedzwiedzka K."/>
            <person name="Martijn J."/>
            <person name="Lind A.E."/>
            <person name="van Eijk R."/>
            <person name="Schleper C."/>
            <person name="Guy L."/>
            <person name="Ettema T.J."/>
        </authorList>
    </citation>
    <scope>NUCLEOTIDE SEQUENCE</scope>
</reference>
<gene>
    <name evidence="1" type="ORF">LCGC14_2920290</name>
</gene>
<dbReference type="Gene3D" id="1.10.10.10">
    <property type="entry name" value="Winged helix-like DNA-binding domain superfamily/Winged helix DNA-binding domain"/>
    <property type="match status" value="1"/>
</dbReference>
<protein>
    <recommendedName>
        <fullName evidence="2">HTH arsR-type domain-containing protein</fullName>
    </recommendedName>
</protein>
<dbReference type="EMBL" id="LAZR01058016">
    <property type="protein sequence ID" value="KKK70807.1"/>
    <property type="molecule type" value="Genomic_DNA"/>
</dbReference>
<dbReference type="InterPro" id="IPR036390">
    <property type="entry name" value="WH_DNA-bd_sf"/>
</dbReference>
<dbReference type="AlphaFoldDB" id="A0A0F8XP24"/>
<proteinExistence type="predicted"/>